<name>A0A9P7UPZ8_9AGAR</name>
<dbReference type="GeneID" id="66080302"/>
<dbReference type="InterPro" id="IPR036047">
    <property type="entry name" value="F-box-like_dom_sf"/>
</dbReference>
<dbReference type="InterPro" id="IPR001810">
    <property type="entry name" value="F-box_dom"/>
</dbReference>
<dbReference type="RefSeq" id="XP_043006025.1">
    <property type="nucleotide sequence ID" value="XM_043156240.1"/>
</dbReference>
<sequence>MSSTTSPRILELPSDALILILRELSISSLLSVQQTCRVLHALCSSDYIWHNINLDIPLNFPPHVGIESLSGSELRRLAVNALRVDHNWGKRHTILKGIQHVQHGGIISEMRLLGSEWLVTLSRTSTSGASMLSVWNIPQNSSVNRVRVVVLEALHSPKLATCFQNDGTELLVAVYYCSPSRTELLRVYNFPLIESGSDSASDPSRYLTAQLSGKDIQGTAFEAHICPGVVAVALAQFNNAFDHPKYRILLADTVTGFYCLAQLHNPEPWSQMHFRLFPGLLVVTGIYEGNFTLHKYDIADLKFTSSEASEDLELGPPFEEFSSPVEVPSSLGFDYTLSADNFSRSLTWITAMTYHQSQTFRYIIKFPMKQTQYREVLAHKLPSDSGSTIDVICIGHSGQRAVWLERRWHTDTFVLMKGSFPSGDDRKPSVSTLVPRHMALPFEFYACQSLAFDEATGRVCVGLHTGDLYLLDF</sequence>
<accession>A0A9P7UPZ8</accession>
<proteinExistence type="predicted"/>
<organism evidence="2 3">
    <name type="scientific">Marasmius oreades</name>
    <name type="common">fairy-ring Marasmius</name>
    <dbReference type="NCBI Taxonomy" id="181124"/>
    <lineage>
        <taxon>Eukaryota</taxon>
        <taxon>Fungi</taxon>
        <taxon>Dikarya</taxon>
        <taxon>Basidiomycota</taxon>
        <taxon>Agaricomycotina</taxon>
        <taxon>Agaricomycetes</taxon>
        <taxon>Agaricomycetidae</taxon>
        <taxon>Agaricales</taxon>
        <taxon>Marasmiineae</taxon>
        <taxon>Marasmiaceae</taxon>
        <taxon>Marasmius</taxon>
    </lineage>
</organism>
<evidence type="ECO:0000313" key="3">
    <source>
        <dbReference type="Proteomes" id="UP001049176"/>
    </source>
</evidence>
<dbReference type="PROSITE" id="PS50181">
    <property type="entry name" value="FBOX"/>
    <property type="match status" value="1"/>
</dbReference>
<dbReference type="SMART" id="SM00256">
    <property type="entry name" value="FBOX"/>
    <property type="match status" value="1"/>
</dbReference>
<dbReference type="Pfam" id="PF12937">
    <property type="entry name" value="F-box-like"/>
    <property type="match status" value="1"/>
</dbReference>
<dbReference type="Gene3D" id="1.20.1280.50">
    <property type="match status" value="1"/>
</dbReference>
<dbReference type="SUPFAM" id="SSF81383">
    <property type="entry name" value="F-box domain"/>
    <property type="match status" value="1"/>
</dbReference>
<dbReference type="Proteomes" id="UP001049176">
    <property type="component" value="Chromosome 7"/>
</dbReference>
<reference evidence="2" key="1">
    <citation type="journal article" date="2021" name="Genome Biol. Evol.">
        <title>The assembled and annotated genome of the fairy-ring fungus Marasmius oreades.</title>
        <authorList>
            <person name="Hiltunen M."/>
            <person name="Ament-Velasquez S.L."/>
            <person name="Johannesson H."/>
        </authorList>
    </citation>
    <scope>NUCLEOTIDE SEQUENCE</scope>
    <source>
        <strain evidence="2">03SP1</strain>
    </source>
</reference>
<feature type="domain" description="F-box" evidence="1">
    <location>
        <begin position="6"/>
        <end position="52"/>
    </location>
</feature>
<dbReference type="AlphaFoldDB" id="A0A9P7UPZ8"/>
<keyword evidence="3" id="KW-1185">Reference proteome</keyword>
<comment type="caution">
    <text evidence="2">The sequence shown here is derived from an EMBL/GenBank/DDBJ whole genome shotgun (WGS) entry which is preliminary data.</text>
</comment>
<dbReference type="EMBL" id="CM032187">
    <property type="protein sequence ID" value="KAG7089555.1"/>
    <property type="molecule type" value="Genomic_DNA"/>
</dbReference>
<evidence type="ECO:0000313" key="2">
    <source>
        <dbReference type="EMBL" id="KAG7089555.1"/>
    </source>
</evidence>
<gene>
    <name evidence="2" type="ORF">E1B28_011227</name>
</gene>
<evidence type="ECO:0000259" key="1">
    <source>
        <dbReference type="PROSITE" id="PS50181"/>
    </source>
</evidence>
<dbReference type="OrthoDB" id="424465at2759"/>
<protein>
    <recommendedName>
        <fullName evidence="1">F-box domain-containing protein</fullName>
    </recommendedName>
</protein>